<evidence type="ECO:0000313" key="1">
    <source>
        <dbReference type="EnsemblPlants" id="PGSC0003DMT400052890"/>
    </source>
</evidence>
<dbReference type="Proteomes" id="UP000011115">
    <property type="component" value="Unassembled WGS sequence"/>
</dbReference>
<dbReference type="EnsemblPlants" id="PGSC0003DMT400052890">
    <property type="protein sequence ID" value="PGSC0003DMT400052890"/>
    <property type="gene ID" value="PGSC0003DMG400020521"/>
</dbReference>
<name>M1BU41_SOLTU</name>
<reference evidence="1" key="2">
    <citation type="submission" date="2015-06" db="UniProtKB">
        <authorList>
            <consortium name="EnsemblPlants"/>
        </authorList>
    </citation>
    <scope>IDENTIFICATION</scope>
    <source>
        <strain evidence="1">DM1-3 516 R44</strain>
    </source>
</reference>
<organism evidence="1 2">
    <name type="scientific">Solanum tuberosum</name>
    <name type="common">Potato</name>
    <dbReference type="NCBI Taxonomy" id="4113"/>
    <lineage>
        <taxon>Eukaryota</taxon>
        <taxon>Viridiplantae</taxon>
        <taxon>Streptophyta</taxon>
        <taxon>Embryophyta</taxon>
        <taxon>Tracheophyta</taxon>
        <taxon>Spermatophyta</taxon>
        <taxon>Magnoliopsida</taxon>
        <taxon>eudicotyledons</taxon>
        <taxon>Gunneridae</taxon>
        <taxon>Pentapetalae</taxon>
        <taxon>asterids</taxon>
        <taxon>lamiids</taxon>
        <taxon>Solanales</taxon>
        <taxon>Solanaceae</taxon>
        <taxon>Solanoideae</taxon>
        <taxon>Solaneae</taxon>
        <taxon>Solanum</taxon>
    </lineage>
</organism>
<reference evidence="2" key="1">
    <citation type="journal article" date="2011" name="Nature">
        <title>Genome sequence and analysis of the tuber crop potato.</title>
        <authorList>
            <consortium name="The Potato Genome Sequencing Consortium"/>
        </authorList>
    </citation>
    <scope>NUCLEOTIDE SEQUENCE [LARGE SCALE GENOMIC DNA]</scope>
    <source>
        <strain evidence="2">cv. DM1-3 516 R44</strain>
    </source>
</reference>
<dbReference type="HOGENOM" id="CLU_2201742_0_0_1"/>
<proteinExistence type="predicted"/>
<dbReference type="InParanoid" id="M1BU41"/>
<dbReference type="Gramene" id="PGSC0003DMT400052890">
    <property type="protein sequence ID" value="PGSC0003DMT400052890"/>
    <property type="gene ID" value="PGSC0003DMG400020521"/>
</dbReference>
<keyword evidence="2" id="KW-1185">Reference proteome</keyword>
<accession>M1BU41</accession>
<protein>
    <submittedName>
        <fullName evidence="1">Uncharacterized protein</fullName>
    </submittedName>
</protein>
<sequence>MNIKDKGKSNKSSMVKIPPWMELPEGNIGVHVAEATKCLQRYRTLLRKFCTMWRRMCRDTSILLDMPYDLEKELFVAATIAFKSFHNAAIIARINADIRVKEALSAKA</sequence>
<dbReference type="PaxDb" id="4113-PGSC0003DMT400052890"/>
<evidence type="ECO:0000313" key="2">
    <source>
        <dbReference type="Proteomes" id="UP000011115"/>
    </source>
</evidence>
<dbReference type="AlphaFoldDB" id="M1BU41"/>